<evidence type="ECO:0000313" key="1">
    <source>
        <dbReference type="EMBL" id="RAP36239.1"/>
    </source>
</evidence>
<comment type="caution">
    <text evidence="1">The sequence shown here is derived from an EMBL/GenBank/DDBJ whole genome shotgun (WGS) entry which is preliminary data.</text>
</comment>
<reference evidence="1 2" key="1">
    <citation type="submission" date="2017-02" db="EMBL/GenBank/DDBJ databases">
        <title>Legionella quilivanii strain from human: case report and whole genome sequencing analysis.</title>
        <authorList>
            <person name="Lalancette C."/>
            <person name="Leduc J.-M."/>
            <person name="Levesque S."/>
            <person name="Fournier E."/>
            <person name="Saoud J."/>
            <person name="Faucher S.P."/>
            <person name="Bernard K."/>
            <person name="Martineau C."/>
            <person name="Longtin J."/>
        </authorList>
    </citation>
    <scope>NUCLEOTIDE SEQUENCE [LARGE SCALE GENOMIC DNA]</scope>
    <source>
        <strain evidence="1 2">ID143958</strain>
    </source>
</reference>
<dbReference type="EMBL" id="MVJN01000006">
    <property type="protein sequence ID" value="RAP36239.1"/>
    <property type="molecule type" value="Genomic_DNA"/>
</dbReference>
<gene>
    <name evidence="1" type="ORF">B1207_08805</name>
</gene>
<dbReference type="AlphaFoldDB" id="A0A364LIL9"/>
<evidence type="ECO:0000313" key="2">
    <source>
        <dbReference type="Proteomes" id="UP000249458"/>
    </source>
</evidence>
<organism evidence="1 2">
    <name type="scientific">Legionella quinlivanii</name>
    <dbReference type="NCBI Taxonomy" id="45073"/>
    <lineage>
        <taxon>Bacteria</taxon>
        <taxon>Pseudomonadati</taxon>
        <taxon>Pseudomonadota</taxon>
        <taxon>Gammaproteobacteria</taxon>
        <taxon>Legionellales</taxon>
        <taxon>Legionellaceae</taxon>
        <taxon>Legionella</taxon>
    </lineage>
</organism>
<name>A0A364LIL9_9GAMM</name>
<sequence length="59" mass="7126">MKFSTRSSLAHNLFIHKTTFYYFRINSKIRQAIPLHPYQYFVTLFKPILIEESIYALDI</sequence>
<accession>A0A364LIL9</accession>
<proteinExistence type="predicted"/>
<protein>
    <submittedName>
        <fullName evidence="1">Uncharacterized protein</fullName>
    </submittedName>
</protein>
<dbReference type="Proteomes" id="UP000249458">
    <property type="component" value="Unassembled WGS sequence"/>
</dbReference>